<organism evidence="2 3">
    <name type="scientific">Povalibacter uvarum</name>
    <dbReference type="NCBI Taxonomy" id="732238"/>
    <lineage>
        <taxon>Bacteria</taxon>
        <taxon>Pseudomonadati</taxon>
        <taxon>Pseudomonadota</taxon>
        <taxon>Gammaproteobacteria</taxon>
        <taxon>Steroidobacterales</taxon>
        <taxon>Steroidobacteraceae</taxon>
        <taxon>Povalibacter</taxon>
    </lineage>
</organism>
<feature type="transmembrane region" description="Helical" evidence="1">
    <location>
        <begin position="18"/>
        <end position="39"/>
    </location>
</feature>
<keyword evidence="3" id="KW-1185">Reference proteome</keyword>
<dbReference type="Proteomes" id="UP000588068">
    <property type="component" value="Unassembled WGS sequence"/>
</dbReference>
<evidence type="ECO:0000256" key="1">
    <source>
        <dbReference type="SAM" id="Phobius"/>
    </source>
</evidence>
<accession>A0A841HS80</accession>
<gene>
    <name evidence="2" type="ORF">HNQ60_004394</name>
</gene>
<dbReference type="RefSeq" id="WP_184334864.1">
    <property type="nucleotide sequence ID" value="NZ_JACHHZ010000005.1"/>
</dbReference>
<name>A0A841HS80_9GAMM</name>
<protein>
    <submittedName>
        <fullName evidence="2">Uncharacterized protein</fullName>
    </submittedName>
</protein>
<dbReference type="AlphaFoldDB" id="A0A841HS80"/>
<dbReference type="EMBL" id="JACHHZ010000005">
    <property type="protein sequence ID" value="MBB6095504.1"/>
    <property type="molecule type" value="Genomic_DNA"/>
</dbReference>
<sequence length="202" mass="22333">MNPELETSSEAHKTGHRWVDLSVAGCALLVSFCSLGLAVHHGKTMERLVTANSMPFLQITSSSGEYASDGSVRQVVSFDLRNSGVGPARVEWLTRKLDDKPIEDWDAMMKTLHDEAISSGSVDGAIAIGRKSTSDVPTFLGGGGSLQSMRWQRTDENAPFWDFVNKVRSGDRLRLQACYCSIFDECWIADSQVFKPKRVDRC</sequence>
<reference evidence="2 3" key="1">
    <citation type="submission" date="2020-08" db="EMBL/GenBank/DDBJ databases">
        <title>Genomic Encyclopedia of Type Strains, Phase IV (KMG-IV): sequencing the most valuable type-strain genomes for metagenomic binning, comparative biology and taxonomic classification.</title>
        <authorList>
            <person name="Goeker M."/>
        </authorList>
    </citation>
    <scope>NUCLEOTIDE SEQUENCE [LARGE SCALE GENOMIC DNA]</scope>
    <source>
        <strain evidence="2 3">DSM 26723</strain>
    </source>
</reference>
<evidence type="ECO:0000313" key="2">
    <source>
        <dbReference type="EMBL" id="MBB6095504.1"/>
    </source>
</evidence>
<proteinExistence type="predicted"/>
<keyword evidence="1" id="KW-0472">Membrane</keyword>
<keyword evidence="1" id="KW-1133">Transmembrane helix</keyword>
<comment type="caution">
    <text evidence="2">The sequence shown here is derived from an EMBL/GenBank/DDBJ whole genome shotgun (WGS) entry which is preliminary data.</text>
</comment>
<keyword evidence="1" id="KW-0812">Transmembrane</keyword>
<evidence type="ECO:0000313" key="3">
    <source>
        <dbReference type="Proteomes" id="UP000588068"/>
    </source>
</evidence>